<proteinExistence type="predicted"/>
<feature type="domain" description="Reverse transcriptase" evidence="1">
    <location>
        <begin position="219"/>
        <end position="479"/>
    </location>
</feature>
<dbReference type="InterPro" id="IPR026960">
    <property type="entry name" value="RVT-Znf"/>
</dbReference>
<dbReference type="InterPro" id="IPR036691">
    <property type="entry name" value="Endo/exonu/phosph_ase_sf"/>
</dbReference>
<dbReference type="Pfam" id="PF13966">
    <property type="entry name" value="zf-RVT"/>
    <property type="match status" value="1"/>
</dbReference>
<dbReference type="EMBL" id="JACGWM010000915">
    <property type="protein sequence ID" value="KAL0295882.1"/>
    <property type="molecule type" value="Genomic_DNA"/>
</dbReference>
<comment type="caution">
    <text evidence="2">The sequence shown here is derived from an EMBL/GenBank/DDBJ whole genome shotgun (WGS) entry which is preliminary data.</text>
</comment>
<evidence type="ECO:0000313" key="2">
    <source>
        <dbReference type="EMBL" id="KAL0295882.1"/>
    </source>
</evidence>
<reference evidence="2" key="1">
    <citation type="submission" date="2020-06" db="EMBL/GenBank/DDBJ databases">
        <authorList>
            <person name="Li T."/>
            <person name="Hu X."/>
            <person name="Zhang T."/>
            <person name="Song X."/>
            <person name="Zhang H."/>
            <person name="Dai N."/>
            <person name="Sheng W."/>
            <person name="Hou X."/>
            <person name="Wei L."/>
        </authorList>
    </citation>
    <scope>NUCLEOTIDE SEQUENCE</scope>
    <source>
        <strain evidence="2">KEN8</strain>
        <tissue evidence="2">Leaf</tissue>
    </source>
</reference>
<accession>A0AAW2JP68</accession>
<reference evidence="2" key="2">
    <citation type="journal article" date="2024" name="Plant">
        <title>Genomic evolution and insights into agronomic trait innovations of Sesamum species.</title>
        <authorList>
            <person name="Miao H."/>
            <person name="Wang L."/>
            <person name="Qu L."/>
            <person name="Liu H."/>
            <person name="Sun Y."/>
            <person name="Le M."/>
            <person name="Wang Q."/>
            <person name="Wei S."/>
            <person name="Zheng Y."/>
            <person name="Lin W."/>
            <person name="Duan Y."/>
            <person name="Cao H."/>
            <person name="Xiong S."/>
            <person name="Wang X."/>
            <person name="Wei L."/>
            <person name="Li C."/>
            <person name="Ma Q."/>
            <person name="Ju M."/>
            <person name="Zhao R."/>
            <person name="Li G."/>
            <person name="Mu C."/>
            <person name="Tian Q."/>
            <person name="Mei H."/>
            <person name="Zhang T."/>
            <person name="Gao T."/>
            <person name="Zhang H."/>
        </authorList>
    </citation>
    <scope>NUCLEOTIDE SEQUENCE</scope>
    <source>
        <strain evidence="2">KEN8</strain>
    </source>
</reference>
<dbReference type="SUPFAM" id="SSF56672">
    <property type="entry name" value="DNA/RNA polymerases"/>
    <property type="match status" value="1"/>
</dbReference>
<feature type="non-terminal residue" evidence="2">
    <location>
        <position position="1"/>
    </location>
</feature>
<evidence type="ECO:0000259" key="1">
    <source>
        <dbReference type="PROSITE" id="PS50878"/>
    </source>
</evidence>
<dbReference type="Gene3D" id="3.60.10.10">
    <property type="entry name" value="Endonuclease/exonuclease/phosphatase"/>
    <property type="match status" value="1"/>
</dbReference>
<dbReference type="PROSITE" id="PS50878">
    <property type="entry name" value="RT_POL"/>
    <property type="match status" value="1"/>
</dbReference>
<name>A0AAW2JP68_9LAMI</name>
<dbReference type="AlphaFoldDB" id="A0AAW2JP68"/>
<organism evidence="2">
    <name type="scientific">Sesamum calycinum</name>
    <dbReference type="NCBI Taxonomy" id="2727403"/>
    <lineage>
        <taxon>Eukaryota</taxon>
        <taxon>Viridiplantae</taxon>
        <taxon>Streptophyta</taxon>
        <taxon>Embryophyta</taxon>
        <taxon>Tracheophyta</taxon>
        <taxon>Spermatophyta</taxon>
        <taxon>Magnoliopsida</taxon>
        <taxon>eudicotyledons</taxon>
        <taxon>Gunneridae</taxon>
        <taxon>Pentapetalae</taxon>
        <taxon>asterids</taxon>
        <taxon>lamiids</taxon>
        <taxon>Lamiales</taxon>
        <taxon>Pedaliaceae</taxon>
        <taxon>Sesamum</taxon>
    </lineage>
</organism>
<dbReference type="Pfam" id="PF00078">
    <property type="entry name" value="RVT_1"/>
    <property type="match status" value="1"/>
</dbReference>
<dbReference type="InterPro" id="IPR043502">
    <property type="entry name" value="DNA/RNA_pol_sf"/>
</dbReference>
<dbReference type="SUPFAM" id="SSF56219">
    <property type="entry name" value="DNase I-like"/>
    <property type="match status" value="1"/>
</dbReference>
<gene>
    <name evidence="2" type="ORF">Scaly_3084200</name>
</gene>
<dbReference type="InterPro" id="IPR000477">
    <property type="entry name" value="RT_dom"/>
</dbReference>
<sequence>RDLWTAIKTLAENITDEPWLILGDFNAVIDASEVCGRAADTTNSMNEFRNCILETGLIQLPFSGSPFTWHNCSEGPRSLWKRLDRMLVNAVWLNTWPDSSYISALPSTSDHSPLILNSVNRGNDHGLFRFDNYLAKRSGFLDSVRQVWRHRITGTVLYGVVVKLKALKATFRQQRKETGNLTENVRTAKRFLDKAQELFDTHKDDLLLQLVKCCRLVYSVAIKMEANMLKQRAKLQWLKQGDHTSKIFFRKNAFVPGRNISDNILLAQELLAGYNQARLPPRSTIKVDIQKAYDSVEWDFLFEVLKLFNFPARFIGWIEQCVTTVHFSISLNGSIYGYFPGARGLRQGDPMSPYLFVLVMEIWTTLLRHRVQNDPNFQFHWKCKEHRILSLCFADDVLLFCKAHIPSVQIIISKSGQNEKQQILNLLGFQEGSLPVKYLGVPLTSSRLTLADCSPLIHKVDCRLSGWSHLNLSFAGRALLIKSVLSTLHNYWASVFILPKGIIKLLESKLRKFLWQGSTGKGYAKVAWDLICKPKEEGGLDFRSIETVNRALMLKHLWRLVKNDGSSIWVDWITHFRLKKSTLWTFDSKAGSWGWKKMIKLRFLLKNALHYKVGNGNTFSLWQDIWHERGPLCLTYPNGPTITGLPLDSLINCVLQQDRWNWPSTTNVEINDIISRLPQTYPNEEDTIIWRNASGRFSIQAIVEIIQPHSPKVSWYLLLQGKYKIPRHRFILWLAILEKLSTMDKPWSSHTATGCLFCDGMFAETHDHLFFNCGYTRRCLALIQRKIRFQWPYTEWQKGIRWASKKWRGTHLVNAASRAVLAALVYHLWLERNKRKFNATASSAESIAARILEEVRMRILSEDFIPSLQSRSLYRIWKIAWPMGQA</sequence>
<dbReference type="PANTHER" id="PTHR33116:SF78">
    <property type="entry name" value="OS12G0587133 PROTEIN"/>
    <property type="match status" value="1"/>
</dbReference>
<dbReference type="PANTHER" id="PTHR33116">
    <property type="entry name" value="REVERSE TRANSCRIPTASE ZINC-BINDING DOMAIN-CONTAINING PROTEIN-RELATED-RELATED"/>
    <property type="match status" value="1"/>
</dbReference>
<protein>
    <submittedName>
        <fullName evidence="2">Retrovirus-related Pol polyprotein from type-2 retrotransposable element R2DM</fullName>
    </submittedName>
</protein>